<keyword evidence="1" id="KW-0808">Transferase</keyword>
<dbReference type="PANTHER" id="PTHR43877">
    <property type="entry name" value="AMINOALKYLPHOSPHONATE N-ACETYLTRANSFERASE-RELATED-RELATED"/>
    <property type="match status" value="1"/>
</dbReference>
<dbReference type="PROSITE" id="PS51186">
    <property type="entry name" value="GNAT"/>
    <property type="match status" value="1"/>
</dbReference>
<evidence type="ECO:0000313" key="4">
    <source>
        <dbReference type="EMBL" id="MET4575871.1"/>
    </source>
</evidence>
<dbReference type="Gene3D" id="3.40.630.30">
    <property type="match status" value="1"/>
</dbReference>
<proteinExistence type="predicted"/>
<sequence length="170" mass="18149">MVISIRPAEPNEWRTYRDVRLQALLDSPNAFGSTYEAEVGRTDALWAARMAAAASSGQDRALFACDGDRVCGLVWCKLSPDEPMVANIYQMWVDPASRGTGAGRALLGEAIAWAEAAGARRVCLGVTAADTPAMRLYLAFGFRSAGSAEPLREGSFLMVQPMSLTLGSAS</sequence>
<reference evidence="4 5" key="1">
    <citation type="submission" date="2024-06" db="EMBL/GenBank/DDBJ databases">
        <title>Sorghum-associated microbial communities from plants grown in Nebraska, USA.</title>
        <authorList>
            <person name="Schachtman D."/>
        </authorList>
    </citation>
    <scope>NUCLEOTIDE SEQUENCE [LARGE SCALE GENOMIC DNA]</scope>
    <source>
        <strain evidence="4 5">2709</strain>
    </source>
</reference>
<gene>
    <name evidence="4" type="ORF">ABIE13_000971</name>
</gene>
<protein>
    <submittedName>
        <fullName evidence="4">Ribosomal protein S18 acetylase RimI-like enzyme</fullName>
    </submittedName>
</protein>
<evidence type="ECO:0000313" key="5">
    <source>
        <dbReference type="Proteomes" id="UP001549320"/>
    </source>
</evidence>
<dbReference type="EMBL" id="JBEPSH010000002">
    <property type="protein sequence ID" value="MET4575871.1"/>
    <property type="molecule type" value="Genomic_DNA"/>
</dbReference>
<evidence type="ECO:0000256" key="1">
    <source>
        <dbReference type="ARBA" id="ARBA00022679"/>
    </source>
</evidence>
<dbReference type="InterPro" id="IPR050832">
    <property type="entry name" value="Bact_Acetyltransf"/>
</dbReference>
<organism evidence="4 5">
    <name type="scientific">Ottowia thiooxydans</name>
    <dbReference type="NCBI Taxonomy" id="219182"/>
    <lineage>
        <taxon>Bacteria</taxon>
        <taxon>Pseudomonadati</taxon>
        <taxon>Pseudomonadota</taxon>
        <taxon>Betaproteobacteria</taxon>
        <taxon>Burkholderiales</taxon>
        <taxon>Comamonadaceae</taxon>
        <taxon>Ottowia</taxon>
    </lineage>
</organism>
<dbReference type="Proteomes" id="UP001549320">
    <property type="component" value="Unassembled WGS sequence"/>
</dbReference>
<dbReference type="InterPro" id="IPR016181">
    <property type="entry name" value="Acyl_CoA_acyltransferase"/>
</dbReference>
<feature type="domain" description="N-acetyltransferase" evidence="3">
    <location>
        <begin position="3"/>
        <end position="163"/>
    </location>
</feature>
<evidence type="ECO:0000259" key="3">
    <source>
        <dbReference type="PROSITE" id="PS51186"/>
    </source>
</evidence>
<keyword evidence="5" id="KW-1185">Reference proteome</keyword>
<dbReference type="Pfam" id="PF00583">
    <property type="entry name" value="Acetyltransf_1"/>
    <property type="match status" value="1"/>
</dbReference>
<dbReference type="RefSeq" id="WP_354441628.1">
    <property type="nucleotide sequence ID" value="NZ_JBEPSH010000002.1"/>
</dbReference>
<evidence type="ECO:0000256" key="2">
    <source>
        <dbReference type="ARBA" id="ARBA00023315"/>
    </source>
</evidence>
<name>A0ABV2Q4B0_9BURK</name>
<keyword evidence="2" id="KW-0012">Acyltransferase</keyword>
<dbReference type="SUPFAM" id="SSF55729">
    <property type="entry name" value="Acyl-CoA N-acyltransferases (Nat)"/>
    <property type="match status" value="1"/>
</dbReference>
<dbReference type="InterPro" id="IPR000182">
    <property type="entry name" value="GNAT_dom"/>
</dbReference>
<dbReference type="CDD" id="cd04301">
    <property type="entry name" value="NAT_SF"/>
    <property type="match status" value="1"/>
</dbReference>
<comment type="caution">
    <text evidence="4">The sequence shown here is derived from an EMBL/GenBank/DDBJ whole genome shotgun (WGS) entry which is preliminary data.</text>
</comment>
<accession>A0ABV2Q4B0</accession>